<dbReference type="VEuPathDB" id="FungiDB:AeMF1_009426"/>
<accession>A0A6G0WS41</accession>
<dbReference type="EMBL" id="VJMJ01000155">
    <property type="protein sequence ID" value="KAF0730273.1"/>
    <property type="molecule type" value="Genomic_DNA"/>
</dbReference>
<comment type="caution">
    <text evidence="1">The sequence shown here is derived from an EMBL/GenBank/DDBJ whole genome shotgun (WGS) entry which is preliminary data.</text>
</comment>
<dbReference type="VEuPathDB" id="FungiDB:AeMF1_009438"/>
<gene>
    <name evidence="1" type="ORF">Ae201684_012274</name>
</gene>
<keyword evidence="2" id="KW-1185">Reference proteome</keyword>
<proteinExistence type="predicted"/>
<dbReference type="Proteomes" id="UP000481153">
    <property type="component" value="Unassembled WGS sequence"/>
</dbReference>
<evidence type="ECO:0000313" key="2">
    <source>
        <dbReference type="Proteomes" id="UP000481153"/>
    </source>
</evidence>
<organism evidence="1 2">
    <name type="scientific">Aphanomyces euteiches</name>
    <dbReference type="NCBI Taxonomy" id="100861"/>
    <lineage>
        <taxon>Eukaryota</taxon>
        <taxon>Sar</taxon>
        <taxon>Stramenopiles</taxon>
        <taxon>Oomycota</taxon>
        <taxon>Saprolegniomycetes</taxon>
        <taxon>Saprolegniales</taxon>
        <taxon>Verrucalvaceae</taxon>
        <taxon>Aphanomyces</taxon>
    </lineage>
</organism>
<dbReference type="AlphaFoldDB" id="A0A6G0WS41"/>
<sequence>MIHTQVVQQTWPGTLQSWKDFFQNHLENLLFRDPTHVSIESAESTKLYRKVTEDGSLFNILNGNFVEADRFVVVFRQIEHDEAFSCEPYRQRHNMTWMDIRPLSETQVVFRAIVQYSQFFREDLGFVSLDEQAEVWNVDLTGVPVEKKLEVQLFKINDLFITPAKLSDDEKLRRRLYFRDKQREHRNRLRHDIVAAKAEFEDLTALATPLKAKHRPLVDADGILSWCVVAGVFREELYSSTSEHQSLLKETRARETLLKAMQRFVSLNLHLEPEGPVRHWHPATLLEHPQARKLGKEWLTQQLYHNKDTNLARNHRLVPENHTETLIFKDPTQISIETTENTKLYRKISADGSFFNILQGNFVEADRFVMVFRQVENDETFNSDSYRQRHSMAWMDVRPLSETHVVYRSIYTAYSTIVKVKAL</sequence>
<protein>
    <submittedName>
        <fullName evidence="1">Uncharacterized protein</fullName>
    </submittedName>
</protein>
<evidence type="ECO:0000313" key="1">
    <source>
        <dbReference type="EMBL" id="KAF0730273.1"/>
    </source>
</evidence>
<reference evidence="1 2" key="1">
    <citation type="submission" date="2019-07" db="EMBL/GenBank/DDBJ databases">
        <title>Genomics analysis of Aphanomyces spp. identifies a new class of oomycete effector associated with host adaptation.</title>
        <authorList>
            <person name="Gaulin E."/>
        </authorList>
    </citation>
    <scope>NUCLEOTIDE SEQUENCE [LARGE SCALE GENOMIC DNA]</scope>
    <source>
        <strain evidence="1 2">ATCC 201684</strain>
    </source>
</reference>
<name>A0A6G0WS41_9STRA</name>